<dbReference type="Pfam" id="PF07727">
    <property type="entry name" value="RVT_2"/>
    <property type="match status" value="1"/>
</dbReference>
<proteinExistence type="predicted"/>
<comment type="caution">
    <text evidence="2">The sequence shown here is derived from an EMBL/GenBank/DDBJ whole genome shotgun (WGS) entry which is preliminary data.</text>
</comment>
<dbReference type="CDD" id="cd09272">
    <property type="entry name" value="RNase_HI_RT_Ty1"/>
    <property type="match status" value="1"/>
</dbReference>
<dbReference type="PANTHER" id="PTHR11439:SF509">
    <property type="entry name" value="RNA-DIRECTED DNA POLYMERASE"/>
    <property type="match status" value="1"/>
</dbReference>
<evidence type="ECO:0000313" key="2">
    <source>
        <dbReference type="EMBL" id="GEV62554.1"/>
    </source>
</evidence>
<dbReference type="AlphaFoldDB" id="A0A699GPM2"/>
<dbReference type="EMBL" id="BKCJ010029116">
    <property type="protein sequence ID" value="GEV62554.1"/>
    <property type="molecule type" value="Genomic_DNA"/>
</dbReference>
<gene>
    <name evidence="2" type="ORF">Tci_134531</name>
</gene>
<reference evidence="2" key="1">
    <citation type="journal article" date="2019" name="Sci. Rep.">
        <title>Draft genome of Tanacetum cinerariifolium, the natural source of mosquito coil.</title>
        <authorList>
            <person name="Yamashiro T."/>
            <person name="Shiraishi A."/>
            <person name="Satake H."/>
            <person name="Nakayama K."/>
        </authorList>
    </citation>
    <scope>NUCLEOTIDE SEQUENCE</scope>
</reference>
<organism evidence="2">
    <name type="scientific">Tanacetum cinerariifolium</name>
    <name type="common">Dalmatian daisy</name>
    <name type="synonym">Chrysanthemum cinerariifolium</name>
    <dbReference type="NCBI Taxonomy" id="118510"/>
    <lineage>
        <taxon>Eukaryota</taxon>
        <taxon>Viridiplantae</taxon>
        <taxon>Streptophyta</taxon>
        <taxon>Embryophyta</taxon>
        <taxon>Tracheophyta</taxon>
        <taxon>Spermatophyta</taxon>
        <taxon>Magnoliopsida</taxon>
        <taxon>eudicotyledons</taxon>
        <taxon>Gunneridae</taxon>
        <taxon>Pentapetalae</taxon>
        <taxon>asterids</taxon>
        <taxon>campanulids</taxon>
        <taxon>Asterales</taxon>
        <taxon>Asteraceae</taxon>
        <taxon>Asteroideae</taxon>
        <taxon>Anthemideae</taxon>
        <taxon>Anthemidinae</taxon>
        <taxon>Tanacetum</taxon>
    </lineage>
</organism>
<sequence length="281" mass="32189">MKDKVMQNNNQSRTSNVNAVCATCGKCVFNSNHDACFSKFINDVNAKTKKPKVVPISTRKPKFHANQSVVTPAKKTVASDSTIQKSKSYFRMLYENIRYAHEEGIDFEESFASVARLEVVQIFIAYAAHKSFPIYQMDVKTKFLNGLLKEEFYVAQPDGFVDPDHLEKVYRLRKAIYGLKQTPRACRYEMSLMGEMKFFLGLQIHQSPQDADHAGCLDTRKITSIEIQFLGEKLVTWMSKKHDYIAMSIAEAEYVVLSASYAQVMWMKTQLKDYGFNYNKG</sequence>
<evidence type="ECO:0000259" key="1">
    <source>
        <dbReference type="Pfam" id="PF07727"/>
    </source>
</evidence>
<name>A0A699GPM2_TANCI</name>
<dbReference type="PANTHER" id="PTHR11439">
    <property type="entry name" value="GAG-POL-RELATED RETROTRANSPOSON"/>
    <property type="match status" value="1"/>
</dbReference>
<protein>
    <submittedName>
        <fullName evidence="2">Integrase, catalytic region, zinc finger, CCHC-type, peptidase aspartic, catalytic</fullName>
    </submittedName>
</protein>
<feature type="domain" description="Reverse transcriptase Ty1/copia-type" evidence="1">
    <location>
        <begin position="99"/>
        <end position="185"/>
    </location>
</feature>
<dbReference type="InterPro" id="IPR013103">
    <property type="entry name" value="RVT_2"/>
</dbReference>
<accession>A0A699GPM2</accession>